<dbReference type="InterPro" id="IPR023210">
    <property type="entry name" value="NADP_OxRdtase_dom"/>
</dbReference>
<dbReference type="Pfam" id="PF00248">
    <property type="entry name" value="Aldo_ket_red"/>
    <property type="match status" value="1"/>
</dbReference>
<accession>A0A1E3Q7F3</accession>
<dbReference type="STRING" id="675824.A0A1E3Q7F3"/>
<feature type="binding site" evidence="3">
    <location>
        <position position="120"/>
    </location>
    <ligand>
        <name>substrate</name>
    </ligand>
</feature>
<evidence type="ECO:0000256" key="1">
    <source>
        <dbReference type="ARBA" id="ARBA00023002"/>
    </source>
</evidence>
<dbReference type="SUPFAM" id="SSF51430">
    <property type="entry name" value="NAD(P)-linked oxidoreductase"/>
    <property type="match status" value="1"/>
</dbReference>
<evidence type="ECO:0000313" key="7">
    <source>
        <dbReference type="Proteomes" id="UP000094385"/>
    </source>
</evidence>
<protein>
    <recommendedName>
        <fullName evidence="5">NADP-dependent oxidoreductase domain-containing protein</fullName>
    </recommendedName>
</protein>
<reference evidence="6 7" key="1">
    <citation type="journal article" date="2016" name="Proc. Natl. Acad. Sci. U.S.A.">
        <title>Comparative genomics of biotechnologically important yeasts.</title>
        <authorList>
            <person name="Riley R."/>
            <person name="Haridas S."/>
            <person name="Wolfe K.H."/>
            <person name="Lopes M.R."/>
            <person name="Hittinger C.T."/>
            <person name="Goeker M."/>
            <person name="Salamov A.A."/>
            <person name="Wisecaver J.H."/>
            <person name="Long T.M."/>
            <person name="Calvey C.H."/>
            <person name="Aerts A.L."/>
            <person name="Barry K.W."/>
            <person name="Choi C."/>
            <person name="Clum A."/>
            <person name="Coughlan A.Y."/>
            <person name="Deshpande S."/>
            <person name="Douglass A.P."/>
            <person name="Hanson S.J."/>
            <person name="Klenk H.-P."/>
            <person name="LaButti K.M."/>
            <person name="Lapidus A."/>
            <person name="Lindquist E.A."/>
            <person name="Lipzen A.M."/>
            <person name="Meier-Kolthoff J.P."/>
            <person name="Ohm R.A."/>
            <person name="Otillar R.P."/>
            <person name="Pangilinan J.L."/>
            <person name="Peng Y."/>
            <person name="Rokas A."/>
            <person name="Rosa C.A."/>
            <person name="Scheuner C."/>
            <person name="Sibirny A.A."/>
            <person name="Slot J.C."/>
            <person name="Stielow J.B."/>
            <person name="Sun H."/>
            <person name="Kurtzman C.P."/>
            <person name="Blackwell M."/>
            <person name="Grigoriev I.V."/>
            <person name="Jeffries T.W."/>
        </authorList>
    </citation>
    <scope>NUCLEOTIDE SEQUENCE [LARGE SCALE GENOMIC DNA]</scope>
    <source>
        <strain evidence="6 7">NRRL Y-11557</strain>
    </source>
</reference>
<dbReference type="Proteomes" id="UP000094385">
    <property type="component" value="Unassembled WGS sequence"/>
</dbReference>
<dbReference type="AlphaFoldDB" id="A0A1E3Q7F3"/>
<evidence type="ECO:0000259" key="5">
    <source>
        <dbReference type="Pfam" id="PF00248"/>
    </source>
</evidence>
<dbReference type="InterPro" id="IPR018170">
    <property type="entry name" value="Aldo/ket_reductase_CS"/>
</dbReference>
<dbReference type="InterPro" id="IPR036812">
    <property type="entry name" value="NAD(P)_OxRdtase_dom_sf"/>
</dbReference>
<feature type="active site" description="Proton donor" evidence="2">
    <location>
        <position position="62"/>
    </location>
</feature>
<dbReference type="PROSITE" id="PS00063">
    <property type="entry name" value="ALDOKETO_REDUCTASE_3"/>
    <property type="match status" value="1"/>
</dbReference>
<proteinExistence type="predicted"/>
<evidence type="ECO:0000256" key="2">
    <source>
        <dbReference type="PIRSR" id="PIRSR000097-1"/>
    </source>
</evidence>
<dbReference type="PRINTS" id="PR00069">
    <property type="entry name" value="ALDKETRDTASE"/>
</dbReference>
<evidence type="ECO:0000313" key="6">
    <source>
        <dbReference type="EMBL" id="ODQ73518.1"/>
    </source>
</evidence>
<organism evidence="6 7">
    <name type="scientific">Lipomyces starkeyi NRRL Y-11557</name>
    <dbReference type="NCBI Taxonomy" id="675824"/>
    <lineage>
        <taxon>Eukaryota</taxon>
        <taxon>Fungi</taxon>
        <taxon>Dikarya</taxon>
        <taxon>Ascomycota</taxon>
        <taxon>Saccharomycotina</taxon>
        <taxon>Lipomycetes</taxon>
        <taxon>Lipomycetales</taxon>
        <taxon>Lipomycetaceae</taxon>
        <taxon>Lipomyces</taxon>
    </lineage>
</organism>
<sequence>MTTTQTHRHIADPTEKYFKLNTGTTIPAIGLGTWLSEPEQVKNAVKEALKIGYRHIDTATIYGNEDSIGDAIQESDVPRSEIFLTSKLWCNSHRPEDVLPALNKSLEKLKTDYLDMYYMHWPVALKPGSVLFPKDENGHGVADPLGTDYVVTWMAMERLFKDTKKVRNIGVSNFTVGQLNRLLKNSEIVPAATQVELHPYDTRGDIRELAKDHGIHVTAYSPFGNLNPTYKDKLKEKGIKGRLIDDPVVKRIAEKYNATPNQILISLQIALGNSVIPKSIHAERIRENFTIIVLDVEDVFALSKLNKNAQFNTAEGTFGSDFAPKE</sequence>
<evidence type="ECO:0000256" key="4">
    <source>
        <dbReference type="PIRSR" id="PIRSR000097-3"/>
    </source>
</evidence>
<dbReference type="PIRSF" id="PIRSF000097">
    <property type="entry name" value="AKR"/>
    <property type="match status" value="1"/>
</dbReference>
<dbReference type="FunFam" id="3.20.20.100:FF:000002">
    <property type="entry name" value="2,5-diketo-D-gluconic acid reductase A"/>
    <property type="match status" value="1"/>
</dbReference>
<keyword evidence="7" id="KW-1185">Reference proteome</keyword>
<name>A0A1E3Q7F3_LIPST</name>
<feature type="domain" description="NADP-dependent oxidoreductase" evidence="5">
    <location>
        <begin position="29"/>
        <end position="305"/>
    </location>
</feature>
<dbReference type="OrthoDB" id="416253at2759"/>
<dbReference type="PANTHER" id="PTHR11732">
    <property type="entry name" value="ALDO/KETO REDUCTASE"/>
    <property type="match status" value="1"/>
</dbReference>
<feature type="site" description="Lowers pKa of active site Tyr" evidence="4">
    <location>
        <position position="87"/>
    </location>
</feature>
<gene>
    <name evidence="6" type="ORF">LIPSTDRAFT_2744</name>
</gene>
<dbReference type="GO" id="GO:0016616">
    <property type="term" value="F:oxidoreductase activity, acting on the CH-OH group of donors, NAD or NADP as acceptor"/>
    <property type="evidence" value="ECO:0007669"/>
    <property type="project" value="UniProtKB-ARBA"/>
</dbReference>
<dbReference type="InterPro" id="IPR020471">
    <property type="entry name" value="AKR"/>
</dbReference>
<dbReference type="PROSITE" id="PS00798">
    <property type="entry name" value="ALDOKETO_REDUCTASE_1"/>
    <property type="match status" value="1"/>
</dbReference>
<evidence type="ECO:0000256" key="3">
    <source>
        <dbReference type="PIRSR" id="PIRSR000097-2"/>
    </source>
</evidence>
<dbReference type="EMBL" id="KV454293">
    <property type="protein sequence ID" value="ODQ73518.1"/>
    <property type="molecule type" value="Genomic_DNA"/>
</dbReference>
<keyword evidence="1" id="KW-0560">Oxidoreductase</keyword>
<dbReference type="Gene3D" id="3.20.20.100">
    <property type="entry name" value="NADP-dependent oxidoreductase domain"/>
    <property type="match status" value="1"/>
</dbReference>